<dbReference type="InterPro" id="IPR001254">
    <property type="entry name" value="Trypsin_dom"/>
</dbReference>
<evidence type="ECO:0000256" key="3">
    <source>
        <dbReference type="ARBA" id="ARBA00022825"/>
    </source>
</evidence>
<dbReference type="InterPro" id="IPR043504">
    <property type="entry name" value="Peptidase_S1_PA_chymotrypsin"/>
</dbReference>
<feature type="signal peptide" evidence="7">
    <location>
        <begin position="1"/>
        <end position="16"/>
    </location>
</feature>
<dbReference type="AlphaFoldDB" id="A0A1E1WDA8"/>
<dbReference type="InterPro" id="IPR033116">
    <property type="entry name" value="TRYPSIN_SER"/>
</dbReference>
<evidence type="ECO:0000256" key="6">
    <source>
        <dbReference type="RuleBase" id="RU363034"/>
    </source>
</evidence>
<keyword evidence="3 6" id="KW-0720">Serine protease</keyword>
<dbReference type="InterPro" id="IPR001314">
    <property type="entry name" value="Peptidase_S1A"/>
</dbReference>
<dbReference type="SMART" id="SM00020">
    <property type="entry name" value="Tryp_SPc"/>
    <property type="match status" value="1"/>
</dbReference>
<dbReference type="EMBL" id="GDQN01006137">
    <property type="protein sequence ID" value="JAT84917.1"/>
    <property type="molecule type" value="Transcribed_RNA"/>
</dbReference>
<dbReference type="PANTHER" id="PTHR24276:SF91">
    <property type="entry name" value="AT26814P-RELATED"/>
    <property type="match status" value="1"/>
</dbReference>
<name>A0A1E1WDA8_PECGO</name>
<dbReference type="InterPro" id="IPR009003">
    <property type="entry name" value="Peptidase_S1_PA"/>
</dbReference>
<keyword evidence="4" id="KW-1015">Disulfide bond</keyword>
<keyword evidence="7" id="KW-0732">Signal</keyword>
<sequence length="256" mass="26931">MRAALVLILAVAAVAAMPRDGPQKIVGGSVTTINTYPFGVAMLAGSGSWFSQSCGGTIINNRSVLSAAHCFVRLSAAGNWRSRVGSTWANSGGSVFNTASIIRHPQYNQNTEDNDFAIVRISGTFSWSSTVAAASIAGANYNLGDNQVVWAIGWGTTSWGGQASEQLRHVQVWTINQNVCANRYASIGAPITANMLCSGWLDVGGRDQCQGDSGGPLLHNRVVVGVCSWGHQCAHSFFPGVNARVSRASAWITANA</sequence>
<dbReference type="Gene3D" id="2.40.10.10">
    <property type="entry name" value="Trypsin-like serine proteases"/>
    <property type="match status" value="1"/>
</dbReference>
<dbReference type="OrthoDB" id="9425590at2759"/>
<evidence type="ECO:0000259" key="8">
    <source>
        <dbReference type="PROSITE" id="PS50240"/>
    </source>
</evidence>
<dbReference type="EMBL" id="GDQN01010607">
    <property type="protein sequence ID" value="JAT80447.1"/>
    <property type="molecule type" value="Transcribed_RNA"/>
</dbReference>
<keyword evidence="1 6" id="KW-0645">Protease</keyword>
<dbReference type="PROSITE" id="PS00134">
    <property type="entry name" value="TRYPSIN_HIS"/>
    <property type="match status" value="1"/>
</dbReference>
<gene>
    <name evidence="9" type="ORF">g.13843</name>
    <name evidence="10" type="ORF">g.13845</name>
</gene>
<evidence type="ECO:0000256" key="4">
    <source>
        <dbReference type="ARBA" id="ARBA00023157"/>
    </source>
</evidence>
<dbReference type="PROSITE" id="PS50240">
    <property type="entry name" value="TRYPSIN_DOM"/>
    <property type="match status" value="1"/>
</dbReference>
<evidence type="ECO:0000313" key="10">
    <source>
        <dbReference type="EMBL" id="JAT84917.1"/>
    </source>
</evidence>
<evidence type="ECO:0000256" key="7">
    <source>
        <dbReference type="SAM" id="SignalP"/>
    </source>
</evidence>
<feature type="domain" description="Peptidase S1" evidence="8">
    <location>
        <begin position="25"/>
        <end position="256"/>
    </location>
</feature>
<evidence type="ECO:0000256" key="5">
    <source>
        <dbReference type="ARBA" id="ARBA00024195"/>
    </source>
</evidence>
<dbReference type="PRINTS" id="PR00722">
    <property type="entry name" value="CHYMOTRYPSIN"/>
</dbReference>
<dbReference type="InterPro" id="IPR050430">
    <property type="entry name" value="Peptidase_S1"/>
</dbReference>
<dbReference type="FunFam" id="2.40.10.10:FF:000002">
    <property type="entry name" value="Transmembrane protease serine"/>
    <property type="match status" value="1"/>
</dbReference>
<accession>A0A1E1WDA8</accession>
<evidence type="ECO:0000256" key="2">
    <source>
        <dbReference type="ARBA" id="ARBA00022801"/>
    </source>
</evidence>
<proteinExistence type="inferred from homology"/>
<dbReference type="GO" id="GO:0004252">
    <property type="term" value="F:serine-type endopeptidase activity"/>
    <property type="evidence" value="ECO:0007669"/>
    <property type="project" value="InterPro"/>
</dbReference>
<dbReference type="PANTHER" id="PTHR24276">
    <property type="entry name" value="POLYSERASE-RELATED"/>
    <property type="match status" value="1"/>
</dbReference>
<comment type="similarity">
    <text evidence="5">Belongs to the peptidase S1 family. CLIP subfamily.</text>
</comment>
<dbReference type="InterPro" id="IPR018114">
    <property type="entry name" value="TRYPSIN_HIS"/>
</dbReference>
<dbReference type="GO" id="GO:0006508">
    <property type="term" value="P:proteolysis"/>
    <property type="evidence" value="ECO:0007669"/>
    <property type="project" value="UniProtKB-KW"/>
</dbReference>
<evidence type="ECO:0000313" key="9">
    <source>
        <dbReference type="EMBL" id="JAT80447.1"/>
    </source>
</evidence>
<evidence type="ECO:0000256" key="1">
    <source>
        <dbReference type="ARBA" id="ARBA00022670"/>
    </source>
</evidence>
<dbReference type="SUPFAM" id="SSF50494">
    <property type="entry name" value="Trypsin-like serine proteases"/>
    <property type="match status" value="1"/>
</dbReference>
<protein>
    <recommendedName>
        <fullName evidence="8">Peptidase S1 domain-containing protein</fullName>
    </recommendedName>
</protein>
<feature type="chain" id="PRO_5009115432" description="Peptidase S1 domain-containing protein" evidence="7">
    <location>
        <begin position="17"/>
        <end position="256"/>
    </location>
</feature>
<keyword evidence="2 6" id="KW-0378">Hydrolase</keyword>
<dbReference type="Pfam" id="PF00089">
    <property type="entry name" value="Trypsin"/>
    <property type="match status" value="1"/>
</dbReference>
<dbReference type="CDD" id="cd00190">
    <property type="entry name" value="Tryp_SPc"/>
    <property type="match status" value="1"/>
</dbReference>
<organism evidence="10">
    <name type="scientific">Pectinophora gossypiella</name>
    <name type="common">Cotton pink bollworm</name>
    <name type="synonym">Depressaria gossypiella</name>
    <dbReference type="NCBI Taxonomy" id="13191"/>
    <lineage>
        <taxon>Eukaryota</taxon>
        <taxon>Metazoa</taxon>
        <taxon>Ecdysozoa</taxon>
        <taxon>Arthropoda</taxon>
        <taxon>Hexapoda</taxon>
        <taxon>Insecta</taxon>
        <taxon>Pterygota</taxon>
        <taxon>Neoptera</taxon>
        <taxon>Endopterygota</taxon>
        <taxon>Lepidoptera</taxon>
        <taxon>Glossata</taxon>
        <taxon>Ditrysia</taxon>
        <taxon>Gelechioidea</taxon>
        <taxon>Gelechiidae</taxon>
        <taxon>Apatetrinae</taxon>
        <taxon>Pectinophora</taxon>
    </lineage>
</organism>
<reference evidence="10" key="1">
    <citation type="submission" date="2015-09" db="EMBL/GenBank/DDBJ databases">
        <title>De novo assembly of Pectinophora gossypiella (Pink Bollworm) gut transcriptome.</title>
        <authorList>
            <person name="Tassone E.E."/>
        </authorList>
    </citation>
    <scope>NUCLEOTIDE SEQUENCE</scope>
</reference>
<dbReference type="PROSITE" id="PS00135">
    <property type="entry name" value="TRYPSIN_SER"/>
    <property type="match status" value="1"/>
</dbReference>